<accession>A0A3M2M8V5</accession>
<comment type="caution">
    <text evidence="3">The sequence shown here is derived from an EMBL/GenBank/DDBJ whole genome shotgun (WGS) entry which is preliminary data.</text>
</comment>
<feature type="compositionally biased region" description="Basic and acidic residues" evidence="1">
    <location>
        <begin position="44"/>
        <end position="56"/>
    </location>
</feature>
<reference evidence="3 4" key="1">
    <citation type="submission" date="2018-10" db="EMBL/GenBank/DDBJ databases">
        <title>Isolation from soil.</title>
        <authorList>
            <person name="Hu J."/>
        </authorList>
    </citation>
    <scope>NUCLEOTIDE SEQUENCE [LARGE SCALE GENOMIC DNA]</scope>
    <source>
        <strain evidence="3 4">NEAU-Ht49</strain>
    </source>
</reference>
<gene>
    <name evidence="3" type="ORF">EBO15_10275</name>
</gene>
<proteinExistence type="predicted"/>
<evidence type="ECO:0000313" key="3">
    <source>
        <dbReference type="EMBL" id="RMI45303.1"/>
    </source>
</evidence>
<keyword evidence="4" id="KW-1185">Reference proteome</keyword>
<keyword evidence="2" id="KW-1133">Transmembrane helix</keyword>
<dbReference type="OrthoDB" id="3694640at2"/>
<keyword evidence="2" id="KW-0812">Transmembrane</keyword>
<dbReference type="AlphaFoldDB" id="A0A3M2M8V5"/>
<evidence type="ECO:0000313" key="4">
    <source>
        <dbReference type="Proteomes" id="UP000282674"/>
    </source>
</evidence>
<evidence type="ECO:0000256" key="1">
    <source>
        <dbReference type="SAM" id="MobiDB-lite"/>
    </source>
</evidence>
<name>A0A3M2M8V5_9ACTN</name>
<organism evidence="3 4">
    <name type="scientific">Actinomadura harenae</name>
    <dbReference type="NCBI Taxonomy" id="2483351"/>
    <lineage>
        <taxon>Bacteria</taxon>
        <taxon>Bacillati</taxon>
        <taxon>Actinomycetota</taxon>
        <taxon>Actinomycetes</taxon>
        <taxon>Streptosporangiales</taxon>
        <taxon>Thermomonosporaceae</taxon>
        <taxon>Actinomadura</taxon>
    </lineage>
</organism>
<protein>
    <submittedName>
        <fullName evidence="3">Uncharacterized protein</fullName>
    </submittedName>
</protein>
<evidence type="ECO:0000256" key="2">
    <source>
        <dbReference type="SAM" id="Phobius"/>
    </source>
</evidence>
<keyword evidence="2" id="KW-0472">Membrane</keyword>
<dbReference type="Proteomes" id="UP000282674">
    <property type="component" value="Unassembled WGS sequence"/>
</dbReference>
<dbReference type="EMBL" id="RFFG01000014">
    <property type="protein sequence ID" value="RMI45303.1"/>
    <property type="molecule type" value="Genomic_DNA"/>
</dbReference>
<sequence>MHPLGPHRTAAPTPTDDSASTTKRDDTPASAAAADTPSDGAPAPREDLDHTPDRPDIADQWRRAQKHGAAALAFWTPPDIWSHDRPSLEHVWAYAARGPWTTPSGPLRWLGRAYAIPAAVLIGLLYGLVWVVERPSRLIAALVLLAAAGAWPL</sequence>
<feature type="region of interest" description="Disordered" evidence="1">
    <location>
        <begin position="1"/>
        <end position="56"/>
    </location>
</feature>
<feature type="transmembrane region" description="Helical" evidence="2">
    <location>
        <begin position="113"/>
        <end position="132"/>
    </location>
</feature>
<feature type="compositionally biased region" description="Low complexity" evidence="1">
    <location>
        <begin position="28"/>
        <end position="43"/>
    </location>
</feature>
<dbReference type="RefSeq" id="WP_122194108.1">
    <property type="nucleotide sequence ID" value="NZ_JBHSKC010000033.1"/>
</dbReference>